<dbReference type="InterPro" id="IPR051578">
    <property type="entry name" value="GDPD"/>
</dbReference>
<dbReference type="PROSITE" id="PS51704">
    <property type="entry name" value="GP_PDE"/>
    <property type="match status" value="1"/>
</dbReference>
<dbReference type="InterPro" id="IPR030395">
    <property type="entry name" value="GP_PDE_dom"/>
</dbReference>
<proteinExistence type="inferred from homology"/>
<organism evidence="9">
    <name type="scientific">Medioppia subpectinata</name>
    <dbReference type="NCBI Taxonomy" id="1979941"/>
    <lineage>
        <taxon>Eukaryota</taxon>
        <taxon>Metazoa</taxon>
        <taxon>Ecdysozoa</taxon>
        <taxon>Arthropoda</taxon>
        <taxon>Chelicerata</taxon>
        <taxon>Arachnida</taxon>
        <taxon>Acari</taxon>
        <taxon>Acariformes</taxon>
        <taxon>Sarcoptiformes</taxon>
        <taxon>Oribatida</taxon>
        <taxon>Brachypylina</taxon>
        <taxon>Oppioidea</taxon>
        <taxon>Oppiidae</taxon>
        <taxon>Medioppia</taxon>
    </lineage>
</organism>
<comment type="similarity">
    <text evidence="2">Belongs to the glycerophosphoryl diester phosphodiesterase family.</text>
</comment>
<keyword evidence="5" id="KW-0460">Magnesium</keyword>
<name>A0A7R9KXN5_9ACAR</name>
<evidence type="ECO:0000313" key="9">
    <source>
        <dbReference type="EMBL" id="CAD7630052.1"/>
    </source>
</evidence>
<dbReference type="GO" id="GO:0016829">
    <property type="term" value="F:lyase activity"/>
    <property type="evidence" value="ECO:0007669"/>
    <property type="project" value="UniProtKB-KW"/>
</dbReference>
<gene>
    <name evidence="9" type="ORF">OSB1V03_LOCUS10465</name>
</gene>
<dbReference type="Proteomes" id="UP000759131">
    <property type="component" value="Unassembled WGS sequence"/>
</dbReference>
<dbReference type="PANTHER" id="PTHR22958:SF1">
    <property type="entry name" value="GLYCEROPHOSPHOCHOLINE PHOSPHODIESTERASE GPCPD1"/>
    <property type="match status" value="1"/>
</dbReference>
<dbReference type="OrthoDB" id="1058301at2759"/>
<accession>A0A7R9KXN5</accession>
<evidence type="ECO:0000313" key="10">
    <source>
        <dbReference type="Proteomes" id="UP000759131"/>
    </source>
</evidence>
<dbReference type="GO" id="GO:0046872">
    <property type="term" value="F:metal ion binding"/>
    <property type="evidence" value="ECO:0007669"/>
    <property type="project" value="UniProtKB-KW"/>
</dbReference>
<dbReference type="GO" id="GO:0047389">
    <property type="term" value="F:glycerophosphocholine phosphodiesterase activity"/>
    <property type="evidence" value="ECO:0007669"/>
    <property type="project" value="TreeGrafter"/>
</dbReference>
<evidence type="ECO:0000259" key="8">
    <source>
        <dbReference type="PROSITE" id="PS51704"/>
    </source>
</evidence>
<evidence type="ECO:0000256" key="2">
    <source>
        <dbReference type="ARBA" id="ARBA00007277"/>
    </source>
</evidence>
<sequence>MVELDVQLSKDKVPIVYHDFNVNIIMKHKKSKLNSGEPSTEVHTMAIKDLTFKQLQSLQLSPVIKANKTFYDFGEEDQTEENLPFASLEKVLDLVDPKCGLNVELKYPQQKICGQWEAEKTLDLNEYVDIIVSTVFAKAGARNIVFSCFHPDICSLLKYKQSRYPVLFLTQGLTKKWQQFKDKRNASIEMAVYFAQSVGLEGVNVHAEDIINDRSLIGFVKSKNMILFCWGDDLNRTELIAELKEQGVDGVVYDRRDRYFVRKDTIVGHIS</sequence>
<feature type="domain" description="GP-PDE" evidence="8">
    <location>
        <begin position="1"/>
        <end position="263"/>
    </location>
</feature>
<evidence type="ECO:0000256" key="5">
    <source>
        <dbReference type="ARBA" id="ARBA00022842"/>
    </source>
</evidence>
<dbReference type="FunFam" id="3.20.20.190:FF:000032">
    <property type="entry name" value="Glycerophosphoryl diester phosphodiesterase, putative"/>
    <property type="match status" value="1"/>
</dbReference>
<evidence type="ECO:0000256" key="6">
    <source>
        <dbReference type="ARBA" id="ARBA00023157"/>
    </source>
</evidence>
<keyword evidence="4" id="KW-0378">Hydrolase</keyword>
<dbReference type="EMBL" id="CAJPIZ010007680">
    <property type="protein sequence ID" value="CAG2110482.1"/>
    <property type="molecule type" value="Genomic_DNA"/>
</dbReference>
<keyword evidence="10" id="KW-1185">Reference proteome</keyword>
<keyword evidence="7" id="KW-0456">Lyase</keyword>
<dbReference type="PANTHER" id="PTHR22958">
    <property type="entry name" value="GLYCEROPHOSPHORYL DIESTER PHOSPHODIESTERASE"/>
    <property type="match status" value="1"/>
</dbReference>
<dbReference type="EMBL" id="OC862255">
    <property type="protein sequence ID" value="CAD7630052.1"/>
    <property type="molecule type" value="Genomic_DNA"/>
</dbReference>
<evidence type="ECO:0000256" key="3">
    <source>
        <dbReference type="ARBA" id="ARBA00022723"/>
    </source>
</evidence>
<dbReference type="Pfam" id="PF03009">
    <property type="entry name" value="GDPD"/>
    <property type="match status" value="1"/>
</dbReference>
<keyword evidence="3" id="KW-0479">Metal-binding</keyword>
<dbReference type="InterPro" id="IPR017946">
    <property type="entry name" value="PLC-like_Pdiesterase_TIM-brl"/>
</dbReference>
<comment type="catalytic activity">
    <reaction evidence="1">
        <text>an N-(acyl)-sphingosylphosphoethanolamine = an N-(acyl)-sphingosyl-1,3-cyclic phosphate + ethanolamine</text>
        <dbReference type="Rhea" id="RHEA:60648"/>
        <dbReference type="ChEBI" id="CHEBI:57603"/>
        <dbReference type="ChEBI" id="CHEBI:143891"/>
        <dbReference type="ChEBI" id="CHEBI:143892"/>
    </reaction>
</comment>
<keyword evidence="6" id="KW-1015">Disulfide bond</keyword>
<dbReference type="Gene3D" id="3.20.20.190">
    <property type="entry name" value="Phosphatidylinositol (PI) phosphodiesterase"/>
    <property type="match status" value="1"/>
</dbReference>
<evidence type="ECO:0000256" key="7">
    <source>
        <dbReference type="ARBA" id="ARBA00023239"/>
    </source>
</evidence>
<protein>
    <recommendedName>
        <fullName evidence="8">GP-PDE domain-containing protein</fullName>
    </recommendedName>
</protein>
<dbReference type="AlphaFoldDB" id="A0A7R9KXN5"/>
<reference evidence="9" key="1">
    <citation type="submission" date="2020-11" db="EMBL/GenBank/DDBJ databases">
        <authorList>
            <person name="Tran Van P."/>
        </authorList>
    </citation>
    <scope>NUCLEOTIDE SEQUENCE</scope>
</reference>
<dbReference type="SUPFAM" id="SSF51695">
    <property type="entry name" value="PLC-like phosphodiesterases"/>
    <property type="match status" value="1"/>
</dbReference>
<evidence type="ECO:0000256" key="1">
    <source>
        <dbReference type="ARBA" id="ARBA00000110"/>
    </source>
</evidence>
<dbReference type="GO" id="GO:0046475">
    <property type="term" value="P:glycerophospholipid catabolic process"/>
    <property type="evidence" value="ECO:0007669"/>
    <property type="project" value="TreeGrafter"/>
</dbReference>
<evidence type="ECO:0000256" key="4">
    <source>
        <dbReference type="ARBA" id="ARBA00022801"/>
    </source>
</evidence>